<gene>
    <name evidence="2" type="ORF">ASZ90_016241</name>
</gene>
<dbReference type="InterPro" id="IPR029039">
    <property type="entry name" value="Flavoprotein-like_sf"/>
</dbReference>
<dbReference type="InterPro" id="IPR008254">
    <property type="entry name" value="Flavodoxin/NO_synth"/>
</dbReference>
<reference evidence="2" key="1">
    <citation type="journal article" date="2015" name="Proc. Natl. Acad. Sci. U.S.A.">
        <title>Networks of energetic and metabolic interactions define dynamics in microbial communities.</title>
        <authorList>
            <person name="Embree M."/>
            <person name="Liu J.K."/>
            <person name="Al-Bassam M.M."/>
            <person name="Zengler K."/>
        </authorList>
    </citation>
    <scope>NUCLEOTIDE SEQUENCE</scope>
</reference>
<organism evidence="2">
    <name type="scientific">hydrocarbon metagenome</name>
    <dbReference type="NCBI Taxonomy" id="938273"/>
    <lineage>
        <taxon>unclassified sequences</taxon>
        <taxon>metagenomes</taxon>
        <taxon>ecological metagenomes</taxon>
    </lineage>
</organism>
<dbReference type="PROSITE" id="PS50902">
    <property type="entry name" value="FLAVODOXIN_LIKE"/>
    <property type="match status" value="1"/>
</dbReference>
<dbReference type="Gene3D" id="3.40.50.360">
    <property type="match status" value="1"/>
</dbReference>
<proteinExistence type="predicted"/>
<dbReference type="GO" id="GO:0010181">
    <property type="term" value="F:FMN binding"/>
    <property type="evidence" value="ECO:0007669"/>
    <property type="project" value="InterPro"/>
</dbReference>
<comment type="caution">
    <text evidence="2">The sequence shown here is derived from an EMBL/GenBank/DDBJ whole genome shotgun (WGS) entry which is preliminary data.</text>
</comment>
<dbReference type="EMBL" id="LNQE01001699">
    <property type="protein sequence ID" value="KUG14126.1"/>
    <property type="molecule type" value="Genomic_DNA"/>
</dbReference>
<dbReference type="InterPro" id="IPR026816">
    <property type="entry name" value="Flavodoxin_dom"/>
</dbReference>
<accession>A0A0W8F052</accession>
<dbReference type="GO" id="GO:0070819">
    <property type="term" value="F:menaquinone-dependent protoporphyrinogen oxidase activity"/>
    <property type="evidence" value="ECO:0007669"/>
    <property type="project" value="TreeGrafter"/>
</dbReference>
<dbReference type="GO" id="GO:0006783">
    <property type="term" value="P:heme biosynthetic process"/>
    <property type="evidence" value="ECO:0007669"/>
    <property type="project" value="TreeGrafter"/>
</dbReference>
<protein>
    <submittedName>
        <fullName evidence="2">Flavodoxin</fullName>
    </submittedName>
</protein>
<dbReference type="PANTHER" id="PTHR38030:SF2">
    <property type="entry name" value="PROTOPORPHYRINOGEN IX DEHYDROGENASE [QUINONE]"/>
    <property type="match status" value="1"/>
</dbReference>
<feature type="domain" description="Flavodoxin-like" evidence="1">
    <location>
        <begin position="5"/>
        <end position="141"/>
    </location>
</feature>
<sequence length="171" mass="18388">MSTRILVAYASQRGSTAEIAQAVGKELASAGYSVDMAAMKAVSSLEGYAAVVIGGPIYIGKVVGEMRAFLKYHHEALLKVPVAAFCVGIAPVSKNPDEKDAVMKIFHEAIASLNPVAETIFAGKVDVEKLPFVQKWMWKKVQGPVGDFRDWDAISAWARELPGKLGLKPEA</sequence>
<dbReference type="AlphaFoldDB" id="A0A0W8F052"/>
<dbReference type="InterPro" id="IPR052200">
    <property type="entry name" value="Protoporphyrinogen_IX_DH"/>
</dbReference>
<evidence type="ECO:0000313" key="2">
    <source>
        <dbReference type="EMBL" id="KUG14126.1"/>
    </source>
</evidence>
<dbReference type="Pfam" id="PF12724">
    <property type="entry name" value="Flavodoxin_5"/>
    <property type="match status" value="1"/>
</dbReference>
<evidence type="ECO:0000259" key="1">
    <source>
        <dbReference type="PROSITE" id="PS50902"/>
    </source>
</evidence>
<dbReference type="SUPFAM" id="SSF52218">
    <property type="entry name" value="Flavoproteins"/>
    <property type="match status" value="1"/>
</dbReference>
<dbReference type="PANTHER" id="PTHR38030">
    <property type="entry name" value="PROTOPORPHYRINOGEN IX DEHYDROGENASE [MENAQUINONE]"/>
    <property type="match status" value="1"/>
</dbReference>
<name>A0A0W8F052_9ZZZZ</name>